<feature type="chain" id="PRO_5005116169" description="Pectate lyase" evidence="8">
    <location>
        <begin position="27"/>
        <end position="651"/>
    </location>
</feature>
<comment type="similarity">
    <text evidence="8">Belongs to the polysaccharide lyase 1 family.</text>
</comment>
<dbReference type="InterPro" id="IPR011050">
    <property type="entry name" value="Pectin_lyase_fold/virulence"/>
</dbReference>
<dbReference type="Proteomes" id="UP000008022">
    <property type="component" value="Unassembled WGS sequence"/>
</dbReference>
<dbReference type="InterPro" id="IPR045032">
    <property type="entry name" value="PEL"/>
</dbReference>
<evidence type="ECO:0000256" key="9">
    <source>
        <dbReference type="SAM" id="MobiDB-lite"/>
    </source>
</evidence>
<dbReference type="AlphaFoldDB" id="A0A0E0QGU1"/>
<sequence>MANRNVPMLLPLAVLFLLGSGGVATAANVIDRCWRGQRNWAADRQRLAVCSVGFAGKMRQNRGAGVVAYTVTDPSDDPVRPRPGTLRYGATVLPAKVWITFARDMRIRLAQPLYVKNFTTIDGRGADVHVAGGAGIVLYHARDVIVHGLHVHDCRAQPPGRVVVPGGAVQPSGSGDGDAIRLVASSKVWIDHNTLSRCEDGLLDVTVGSTDVTVSNNWFHDHDKVMLLGHDDGFTTDRRMRVTVAFNRFGPNVNQRMPRIRHGYAHVVNNLYDGWRDYAIGGSMGPSVKSQGNLFAASGGAGDNKKVTRRMPAVARGGGGGGKDQWHLHSVGDAFENGAFFRQVGNRVRPNYNRHQAFSAASAGDVLPAGINMSSFLKFSLSLISIALSSCSRWQQELGPAYLSTKALRGSGRGHIWAFYRGRQRRLGPPPPLPARRRLGPPPPVLVPHTPASAAAASHPRLRCRCEPRGCSSGRIEGAGAASDRRLRCRRLGPPPPLPLRAARLLVTAGMDRSWINSRLFSKPHLDGVNEFMKFVLERFDENAEILCPCRWCLNRIHRQKGHVEDHLYIYGIASTYTRWIYHGEQSDAGINENEDHLDEHTSFSEDVGINEDEEENPPDRIPDMVDELYIAEGQDGGKSMFAAILDEMKQ</sequence>
<comment type="pathway">
    <text evidence="2 8">Glycan metabolism; pectin degradation; 2-dehydro-3-deoxy-D-gluconate from pectin: step 2/5.</text>
</comment>
<dbReference type="PANTHER" id="PTHR31683">
    <property type="entry name" value="PECTATE LYASE 18-RELATED"/>
    <property type="match status" value="1"/>
</dbReference>
<comment type="cofactor">
    <cofactor evidence="8">
        <name>Ca(2+)</name>
        <dbReference type="ChEBI" id="CHEBI:29108"/>
    </cofactor>
    <text evidence="8">Binds 1 Ca(2+) ion. Required for its activity.</text>
</comment>
<keyword evidence="5 8" id="KW-0732">Signal</keyword>
<dbReference type="STRING" id="4529.A0A0E0QGU1"/>
<evidence type="ECO:0000256" key="7">
    <source>
        <dbReference type="ARBA" id="ARBA00023239"/>
    </source>
</evidence>
<dbReference type="Pfam" id="PF13963">
    <property type="entry name" value="Transpos_assoc"/>
    <property type="match status" value="1"/>
</dbReference>
<dbReference type="GO" id="GO:0030570">
    <property type="term" value="F:pectate lyase activity"/>
    <property type="evidence" value="ECO:0007669"/>
    <property type="project" value="UniProtKB-EC"/>
</dbReference>
<feature type="domain" description="Pectate lyase" evidence="10">
    <location>
        <begin position="104"/>
        <end position="301"/>
    </location>
</feature>
<protein>
    <recommendedName>
        <fullName evidence="3 8">Pectate lyase</fullName>
        <ecNumber evidence="3 8">4.2.2.2</ecNumber>
    </recommendedName>
</protein>
<dbReference type="PANTHER" id="PTHR31683:SF74">
    <property type="entry name" value="PECTATE LYASE"/>
    <property type="match status" value="1"/>
</dbReference>
<dbReference type="OMA" id="RCRCEPR"/>
<feature type="signal peptide" evidence="8">
    <location>
        <begin position="1"/>
        <end position="26"/>
    </location>
</feature>
<dbReference type="SMART" id="SM00656">
    <property type="entry name" value="Amb_all"/>
    <property type="match status" value="1"/>
</dbReference>
<evidence type="ECO:0000259" key="10">
    <source>
        <dbReference type="SMART" id="SM00656"/>
    </source>
</evidence>
<evidence type="ECO:0000256" key="6">
    <source>
        <dbReference type="ARBA" id="ARBA00022837"/>
    </source>
</evidence>
<evidence type="ECO:0000256" key="1">
    <source>
        <dbReference type="ARBA" id="ARBA00000695"/>
    </source>
</evidence>
<proteinExistence type="inferred from homology"/>
<feature type="region of interest" description="Disordered" evidence="9">
    <location>
        <begin position="600"/>
        <end position="622"/>
    </location>
</feature>
<keyword evidence="7 8" id="KW-0456">Lyase</keyword>
<keyword evidence="12" id="KW-1185">Reference proteome</keyword>
<organism evidence="11 12">
    <name type="scientific">Oryza rufipogon</name>
    <name type="common">Brownbeard rice</name>
    <name type="synonym">Asian wild rice</name>
    <dbReference type="NCBI Taxonomy" id="4529"/>
    <lineage>
        <taxon>Eukaryota</taxon>
        <taxon>Viridiplantae</taxon>
        <taxon>Streptophyta</taxon>
        <taxon>Embryophyta</taxon>
        <taxon>Tracheophyta</taxon>
        <taxon>Spermatophyta</taxon>
        <taxon>Magnoliopsida</taxon>
        <taxon>Liliopsida</taxon>
        <taxon>Poales</taxon>
        <taxon>Poaceae</taxon>
        <taxon>BOP clade</taxon>
        <taxon>Oryzoideae</taxon>
        <taxon>Oryzeae</taxon>
        <taxon>Oryzinae</taxon>
        <taxon>Oryza</taxon>
    </lineage>
</organism>
<keyword evidence="4 8" id="KW-0479">Metal-binding</keyword>
<dbReference type="EC" id="4.2.2.2" evidence="3 8"/>
<dbReference type="UniPathway" id="UPA00545">
    <property type="reaction ID" value="UER00824"/>
</dbReference>
<accession>A0A0E0QGU1</accession>
<dbReference type="eggNOG" id="ENOG502QT22">
    <property type="taxonomic scope" value="Eukaryota"/>
</dbReference>
<dbReference type="Gramene" id="ORUFI08G10320.1">
    <property type="protein sequence ID" value="ORUFI08G10320.1"/>
    <property type="gene ID" value="ORUFI08G10320"/>
</dbReference>
<keyword evidence="6 8" id="KW-0106">Calcium</keyword>
<dbReference type="HOGENOM" id="CLU_422996_0_0_1"/>
<dbReference type="PRINTS" id="PR00807">
    <property type="entry name" value="AMBALLERGEN"/>
</dbReference>
<evidence type="ECO:0000256" key="5">
    <source>
        <dbReference type="ARBA" id="ARBA00022729"/>
    </source>
</evidence>
<evidence type="ECO:0000313" key="12">
    <source>
        <dbReference type="Proteomes" id="UP000008022"/>
    </source>
</evidence>
<evidence type="ECO:0000256" key="2">
    <source>
        <dbReference type="ARBA" id="ARBA00005220"/>
    </source>
</evidence>
<dbReference type="SUPFAM" id="SSF51126">
    <property type="entry name" value="Pectin lyase-like"/>
    <property type="match status" value="1"/>
</dbReference>
<evidence type="ECO:0000313" key="11">
    <source>
        <dbReference type="EnsemblPlants" id="ORUFI08G10320.1"/>
    </source>
</evidence>
<name>A0A0E0QGU1_ORYRU</name>
<dbReference type="EnsemblPlants" id="ORUFI08G10320.1">
    <property type="protein sequence ID" value="ORUFI08G10320.1"/>
    <property type="gene ID" value="ORUFI08G10320"/>
</dbReference>
<reference evidence="11" key="2">
    <citation type="submission" date="2015-06" db="UniProtKB">
        <authorList>
            <consortium name="EnsemblPlants"/>
        </authorList>
    </citation>
    <scope>IDENTIFICATION</scope>
</reference>
<dbReference type="GO" id="GO:0045490">
    <property type="term" value="P:pectin catabolic process"/>
    <property type="evidence" value="ECO:0007669"/>
    <property type="project" value="UniProtKB-UniPathway"/>
</dbReference>
<evidence type="ECO:0000256" key="3">
    <source>
        <dbReference type="ARBA" id="ARBA00012272"/>
    </source>
</evidence>
<evidence type="ECO:0000256" key="4">
    <source>
        <dbReference type="ARBA" id="ARBA00022723"/>
    </source>
</evidence>
<dbReference type="Pfam" id="PF00544">
    <property type="entry name" value="Pectate_lyase_4"/>
    <property type="match status" value="1"/>
</dbReference>
<dbReference type="Gene3D" id="2.160.20.10">
    <property type="entry name" value="Single-stranded right-handed beta-helix, Pectin lyase-like"/>
    <property type="match status" value="1"/>
</dbReference>
<dbReference type="InterPro" id="IPR002022">
    <property type="entry name" value="Pec_lyase"/>
</dbReference>
<evidence type="ECO:0000256" key="8">
    <source>
        <dbReference type="RuleBase" id="RU361123"/>
    </source>
</evidence>
<comment type="catalytic activity">
    <reaction evidence="1 8">
        <text>Eliminative cleavage of (1-&gt;4)-alpha-D-galacturonan to give oligosaccharides with 4-deoxy-alpha-D-galact-4-enuronosyl groups at their non-reducing ends.</text>
        <dbReference type="EC" id="4.2.2.2"/>
    </reaction>
</comment>
<dbReference type="InterPro" id="IPR029480">
    <property type="entry name" value="Transpos_assoc"/>
</dbReference>
<reference evidence="12" key="1">
    <citation type="submission" date="2013-06" db="EMBL/GenBank/DDBJ databases">
        <authorList>
            <person name="Zhao Q."/>
        </authorList>
    </citation>
    <scope>NUCLEOTIDE SEQUENCE</scope>
    <source>
        <strain evidence="12">cv. W1943</strain>
    </source>
</reference>
<dbReference type="InterPro" id="IPR018082">
    <property type="entry name" value="AmbAllergen"/>
</dbReference>
<dbReference type="InterPro" id="IPR012334">
    <property type="entry name" value="Pectin_lyas_fold"/>
</dbReference>
<dbReference type="GO" id="GO:0046872">
    <property type="term" value="F:metal ion binding"/>
    <property type="evidence" value="ECO:0007669"/>
    <property type="project" value="UniProtKB-KW"/>
</dbReference>